<dbReference type="PANTHER" id="PTHR45825:SF3">
    <property type="entry name" value="GRANULE-BOUND STARCH SYNTHASE 1, CHLOROPLASTIC_AMYLOPLASTIC"/>
    <property type="match status" value="1"/>
</dbReference>
<feature type="compositionally biased region" description="Low complexity" evidence="9">
    <location>
        <begin position="776"/>
        <end position="800"/>
    </location>
</feature>
<comment type="subcellular location">
    <subcellularLocation>
        <location evidence="8">Plastid</location>
        <location evidence="8">Chloroplast</location>
    </subcellularLocation>
    <subcellularLocation>
        <location evidence="8">Plastid</location>
        <location evidence="8">Amyloplast</location>
    </subcellularLocation>
</comment>
<protein>
    <recommendedName>
        <fullName evidence="8">Starch synthase, chloroplastic/amyloplastic</fullName>
        <ecNumber evidence="8">2.4.1.-</ecNumber>
    </recommendedName>
</protein>
<evidence type="ECO:0000256" key="9">
    <source>
        <dbReference type="SAM" id="MobiDB-lite"/>
    </source>
</evidence>
<dbReference type="Pfam" id="PF08323">
    <property type="entry name" value="Glyco_transf_5"/>
    <property type="match status" value="1"/>
</dbReference>
<evidence type="ECO:0000256" key="3">
    <source>
        <dbReference type="ARBA" id="ARBA00022528"/>
    </source>
</evidence>
<dbReference type="GO" id="GO:0019252">
    <property type="term" value="P:starch biosynthetic process"/>
    <property type="evidence" value="ECO:0007669"/>
    <property type="project" value="UniProtKB-UniRule"/>
</dbReference>
<dbReference type="Pfam" id="PF00534">
    <property type="entry name" value="Glycos_transf_1"/>
    <property type="match status" value="1"/>
</dbReference>
<feature type="domain" description="Glycosyl transferase family 1" evidence="10">
    <location>
        <begin position="398"/>
        <end position="535"/>
    </location>
</feature>
<evidence type="ECO:0000256" key="2">
    <source>
        <dbReference type="ARBA" id="ARBA00010281"/>
    </source>
</evidence>
<accession>A0AAD3DKW7</accession>
<evidence type="ECO:0000256" key="7">
    <source>
        <dbReference type="ARBA" id="ARBA00022922"/>
    </source>
</evidence>
<dbReference type="HAMAP" id="MF_00484">
    <property type="entry name" value="Glycogen_synth"/>
    <property type="match status" value="1"/>
</dbReference>
<proteinExistence type="inferred from homology"/>
<dbReference type="Proteomes" id="UP001054857">
    <property type="component" value="Unassembled WGS sequence"/>
</dbReference>
<dbReference type="Gene3D" id="3.40.50.2000">
    <property type="entry name" value="Glycogen Phosphorylase B"/>
    <property type="match status" value="2"/>
</dbReference>
<keyword evidence="4" id="KW-0934">Plastid</keyword>
<dbReference type="EC" id="2.4.1.-" evidence="8"/>
<keyword evidence="3 8" id="KW-0150">Chloroplast</keyword>
<feature type="domain" description="Starch synthase catalytic" evidence="11">
    <location>
        <begin position="80"/>
        <end position="344"/>
    </location>
</feature>
<dbReference type="PANTHER" id="PTHR45825">
    <property type="entry name" value="GRANULE-BOUND STARCH SYNTHASE 1, CHLOROPLASTIC/AMYLOPLASTIC"/>
    <property type="match status" value="1"/>
</dbReference>
<reference evidence="12 13" key="1">
    <citation type="journal article" date="2021" name="Sci. Rep.">
        <title>Genome sequencing of the multicellular alga Astrephomene provides insights into convergent evolution of germ-soma differentiation.</title>
        <authorList>
            <person name="Yamashita S."/>
            <person name="Yamamoto K."/>
            <person name="Matsuzaki R."/>
            <person name="Suzuki S."/>
            <person name="Yamaguchi H."/>
            <person name="Hirooka S."/>
            <person name="Minakuchi Y."/>
            <person name="Miyagishima S."/>
            <person name="Kawachi M."/>
            <person name="Toyoda A."/>
            <person name="Nozaki H."/>
        </authorList>
    </citation>
    <scope>NUCLEOTIDE SEQUENCE [LARGE SCALE GENOMIC DNA]</scope>
    <source>
        <strain evidence="12 13">NIES-4017</strain>
    </source>
</reference>
<sequence>MQTIGNRITAPSRQADQRMAVASTGRLSVRPIVVNASAFGVRKAANQLLRELRRTRPATRKVSCAAVPGVQSTTATPLDIVFVAAEVAPWSKTGGLGDVTGGLPIELVKRGHRVMTIAPRYDQYADAWDTSVVIDVMGEKVRFFHSIKEGVHRVWVDHPWFLAKVWGKTGSKLYGPRSGADFLDNNRRFSLFCKAAIEAVRALPFGPGEECIFVANDWHSSLVPVMLKEVYQASGQFSRAKSVLAIHNIAFQGRMWEDAFADMQMPPSAFDKFQFSDGYPKVYTEATPMEEEDLAPLTGRTYRKINWLKAGILSADKLITVSPNYAAEISADPAGGVELDDVIRSRGGIEGIVNGMDIEEWNPKTDKYLALPYDQNTVYAGKAAAKEALQAELGLPVDPTAPLFAFIGRLEEQKGVDIILAALPKLLAVPKVQVAILGTGKAAYEKMVNAIGLKYSGKAMGVVKFSAPLAHMLTAGADFMLVPSRFEPCGLIQLHAMHYGTVPVVASTGGLVDTVKEGVTGFHMGALNTERLDEADAEALVATCRRAAEVFATPKYADMVYNCISQDLSWARPAQKWEGVLEELWHGVSNGASVASGVNGAGASAGAGASDAIAAATAKKTEVRVPVQEKIPGDFPAVARSSNVRRAETGAAAAGAAPVTAPPMGAWRAPAAPAVTPYTAVTTPTTAPPTPKPAVTPAAAPAAPTAVPATAIRPAARPAVARPAETAAPATNGASAAAAGGNGVSADGVKPPAAAGVAAAAKPAAAASENGTGDGAAATAPSVPQVSSSVRSLASSRKAA</sequence>
<comment type="caution">
    <text evidence="12">The sequence shown here is derived from an EMBL/GenBank/DDBJ whole genome shotgun (WGS) entry which is preliminary data.</text>
</comment>
<feature type="region of interest" description="Disordered" evidence="9">
    <location>
        <begin position="682"/>
        <end position="701"/>
    </location>
</feature>
<keyword evidence="5 8" id="KW-0328">Glycosyltransferase</keyword>
<dbReference type="GO" id="GO:0009507">
    <property type="term" value="C:chloroplast"/>
    <property type="evidence" value="ECO:0007669"/>
    <property type="project" value="UniProtKB-SubCell"/>
</dbReference>
<comment type="similarity">
    <text evidence="2 8">Belongs to the glycosyltransferase 1 family. Bacterial/plant glycogen synthase subfamily.</text>
</comment>
<dbReference type="InterPro" id="IPR013534">
    <property type="entry name" value="Starch_synth_cat_dom"/>
</dbReference>
<feature type="compositionally biased region" description="Low complexity" evidence="9">
    <location>
        <begin position="753"/>
        <end position="767"/>
    </location>
</feature>
<dbReference type="SUPFAM" id="SSF53756">
    <property type="entry name" value="UDP-Glycosyltransferase/glycogen phosphorylase"/>
    <property type="match status" value="1"/>
</dbReference>
<name>A0AAD3DKW7_9CHLO</name>
<dbReference type="InterPro" id="IPR001296">
    <property type="entry name" value="Glyco_trans_1"/>
</dbReference>
<feature type="region of interest" description="Disordered" evidence="9">
    <location>
        <begin position="753"/>
        <end position="800"/>
    </location>
</feature>
<evidence type="ECO:0000256" key="4">
    <source>
        <dbReference type="ARBA" id="ARBA00022640"/>
    </source>
</evidence>
<dbReference type="GO" id="GO:0009501">
    <property type="term" value="C:amyloplast"/>
    <property type="evidence" value="ECO:0007669"/>
    <property type="project" value="UniProtKB-SubCell"/>
</dbReference>
<evidence type="ECO:0000313" key="12">
    <source>
        <dbReference type="EMBL" id="GFR42632.1"/>
    </source>
</evidence>
<dbReference type="NCBIfam" id="TIGR02095">
    <property type="entry name" value="glgA"/>
    <property type="match status" value="1"/>
</dbReference>
<evidence type="ECO:0000259" key="11">
    <source>
        <dbReference type="Pfam" id="PF08323"/>
    </source>
</evidence>
<dbReference type="CDD" id="cd03791">
    <property type="entry name" value="GT5_Glycogen_synthase_DULL1-like"/>
    <property type="match status" value="1"/>
</dbReference>
<keyword evidence="6" id="KW-0808">Transferase</keyword>
<keyword evidence="13" id="KW-1185">Reference proteome</keyword>
<evidence type="ECO:0000256" key="6">
    <source>
        <dbReference type="ARBA" id="ARBA00022679"/>
    </source>
</evidence>
<dbReference type="GO" id="GO:0004373">
    <property type="term" value="F:alpha-1,4-glucan glucosyltransferase (UDP-glucose donor) activity"/>
    <property type="evidence" value="ECO:0007669"/>
    <property type="project" value="InterPro"/>
</dbReference>
<comment type="pathway">
    <text evidence="1 8">Glycan biosynthesis; starch biosynthesis.</text>
</comment>
<evidence type="ECO:0000256" key="5">
    <source>
        <dbReference type="ARBA" id="ARBA00022676"/>
    </source>
</evidence>
<keyword evidence="8" id="KW-0035">Amyloplast</keyword>
<keyword evidence="7 8" id="KW-0750">Starch biosynthesis</keyword>
<evidence type="ECO:0000256" key="8">
    <source>
        <dbReference type="RuleBase" id="RU361232"/>
    </source>
</evidence>
<dbReference type="EMBL" id="BMAR01000003">
    <property type="protein sequence ID" value="GFR42632.1"/>
    <property type="molecule type" value="Genomic_DNA"/>
</dbReference>
<dbReference type="FunFam" id="3.40.50.2000:FF:000090">
    <property type="entry name" value="Starch synthase, chloroplastic/amyloplastic"/>
    <property type="match status" value="1"/>
</dbReference>
<dbReference type="AlphaFoldDB" id="A0AAD3DKW7"/>
<dbReference type="InterPro" id="IPR011835">
    <property type="entry name" value="GS/SS"/>
</dbReference>
<organism evidence="12 13">
    <name type="scientific">Astrephomene gubernaculifera</name>
    <dbReference type="NCBI Taxonomy" id="47775"/>
    <lineage>
        <taxon>Eukaryota</taxon>
        <taxon>Viridiplantae</taxon>
        <taxon>Chlorophyta</taxon>
        <taxon>core chlorophytes</taxon>
        <taxon>Chlorophyceae</taxon>
        <taxon>CS clade</taxon>
        <taxon>Chlamydomonadales</taxon>
        <taxon>Astrephomenaceae</taxon>
        <taxon>Astrephomene</taxon>
    </lineage>
</organism>
<evidence type="ECO:0000259" key="10">
    <source>
        <dbReference type="Pfam" id="PF00534"/>
    </source>
</evidence>
<evidence type="ECO:0000256" key="1">
    <source>
        <dbReference type="ARBA" id="ARBA00004727"/>
    </source>
</evidence>
<gene>
    <name evidence="12" type="ORF">Agub_g3568</name>
</gene>
<evidence type="ECO:0000313" key="13">
    <source>
        <dbReference type="Proteomes" id="UP001054857"/>
    </source>
</evidence>